<sequence length="781" mass="89896">MADNNIFSSYDEYMKNIFDCVNRCLSVYLENMKSTFSNGQGGFKNVLYPDLEIAADAAAEHVSRFQSEYSSIDDDYDEAFDEKVDDEDYDEDEDDYDEDDEELFSLLGVFSASNVDFDDQKSIAEDINVTERLIEIQEKARLTAEAGIDMPFYNLCKKMEFDPFTIFCFACGILSSTQTDYAGIFQIVNENGNLMNPTIESAGRLYYGQKYSITGAYGDMSICLEQLLPILDLRVVPSMPFSTVVSPDKRIIDYLFGRDRMKIDENYIRFMRMLTKDGEKLDEILCNENVLKAMKIAYKDGSKLFSYHGDEGSGRKFFIRKFCEENGMRAITVNCKKLFVYDYSYVEKAIWAVTRECILTDACCVLEELQYREEEKEKFFGYMDLFFTKLTEKGIIVFANSKETINFKEITKEQITLLELPAPAIDGRIACWNYYSKGYEFGEDVDFFEMATKFLFTPGKIKDAITYGKSLAVMDQMKEINRATLFKSCNAQMSSELSAKATRVEAKFGFDDIVMNKDQREQISHAIEQMNNRKQVYEDWNYMKKYPYGRGLTVLLYGAPGTGKSMMAQVLAHELNLELYRVDISKVVDKYVGETEKSLSMIFREAKKCNVVLFFDECDTIFAKRADDGGSNQASANNKTALLLQEMEAYDGVCVLATNYKHNIDPAFFRRMKYIVEFQFPNEDTREMLWKTTVPKTTPLGDDVDFRFIAEKFEFAGGNIKNCVLNAAFLAAEDKTADGKVWMRHYLKAIQYEFVKVGRVFTRADFEPYADMIFGEVEDEY</sequence>
<dbReference type="PANTHER" id="PTHR23073">
    <property type="entry name" value="26S PROTEASOME REGULATORY SUBUNIT"/>
    <property type="match status" value="1"/>
</dbReference>
<dbReference type="Pfam" id="PF00004">
    <property type="entry name" value="AAA"/>
    <property type="match status" value="1"/>
</dbReference>
<dbReference type="SMART" id="SM00382">
    <property type="entry name" value="AAA"/>
    <property type="match status" value="1"/>
</dbReference>
<dbReference type="Gene3D" id="3.40.50.300">
    <property type="entry name" value="P-loop containing nucleotide triphosphate hydrolases"/>
    <property type="match status" value="1"/>
</dbReference>
<keyword evidence="3 5" id="KW-0067">ATP-binding</keyword>
<reference evidence="5" key="1">
    <citation type="submission" date="2019-04" db="EMBL/GenBank/DDBJ databases">
        <title>Evolution of Biomass-Degrading Anaerobic Consortia Revealed by Metagenomics.</title>
        <authorList>
            <person name="Peng X."/>
        </authorList>
    </citation>
    <scope>NUCLEOTIDE SEQUENCE</scope>
    <source>
        <strain evidence="5">SIG311</strain>
    </source>
</reference>
<dbReference type="Proteomes" id="UP000766246">
    <property type="component" value="Unassembled WGS sequence"/>
</dbReference>
<evidence type="ECO:0000259" key="4">
    <source>
        <dbReference type="SMART" id="SM00382"/>
    </source>
</evidence>
<evidence type="ECO:0000256" key="3">
    <source>
        <dbReference type="ARBA" id="ARBA00022840"/>
    </source>
</evidence>
<dbReference type="Gene3D" id="1.10.8.60">
    <property type="match status" value="1"/>
</dbReference>
<accession>A0A927U557</accession>
<dbReference type="InterPro" id="IPR003959">
    <property type="entry name" value="ATPase_AAA_core"/>
</dbReference>
<proteinExistence type="inferred from homology"/>
<comment type="similarity">
    <text evidence="1">Belongs to the AAA ATPase family.</text>
</comment>
<evidence type="ECO:0000313" key="6">
    <source>
        <dbReference type="Proteomes" id="UP000766246"/>
    </source>
</evidence>
<dbReference type="SUPFAM" id="SSF52540">
    <property type="entry name" value="P-loop containing nucleoside triphosphate hydrolases"/>
    <property type="match status" value="1"/>
</dbReference>
<protein>
    <submittedName>
        <fullName evidence="5">ATP-binding protein</fullName>
    </submittedName>
</protein>
<dbReference type="InterPro" id="IPR027417">
    <property type="entry name" value="P-loop_NTPase"/>
</dbReference>
<name>A0A927U557_9FIRM</name>
<dbReference type="EMBL" id="SVER01000001">
    <property type="protein sequence ID" value="MBE5918245.1"/>
    <property type="molecule type" value="Genomic_DNA"/>
</dbReference>
<comment type="caution">
    <text evidence="5">The sequence shown here is derived from an EMBL/GenBank/DDBJ whole genome shotgun (WGS) entry which is preliminary data.</text>
</comment>
<evidence type="ECO:0000256" key="2">
    <source>
        <dbReference type="ARBA" id="ARBA00022741"/>
    </source>
</evidence>
<gene>
    <name evidence="5" type="ORF">E7272_00220</name>
</gene>
<dbReference type="CDD" id="cd19481">
    <property type="entry name" value="RecA-like_protease"/>
    <property type="match status" value="1"/>
</dbReference>
<keyword evidence="2" id="KW-0547">Nucleotide-binding</keyword>
<evidence type="ECO:0000313" key="5">
    <source>
        <dbReference type="EMBL" id="MBE5918245.1"/>
    </source>
</evidence>
<dbReference type="InterPro" id="IPR003593">
    <property type="entry name" value="AAA+_ATPase"/>
</dbReference>
<dbReference type="GO" id="GO:0005524">
    <property type="term" value="F:ATP binding"/>
    <property type="evidence" value="ECO:0007669"/>
    <property type="project" value="UniProtKB-KW"/>
</dbReference>
<dbReference type="GO" id="GO:0016887">
    <property type="term" value="F:ATP hydrolysis activity"/>
    <property type="evidence" value="ECO:0007669"/>
    <property type="project" value="InterPro"/>
</dbReference>
<dbReference type="AlphaFoldDB" id="A0A927U557"/>
<organism evidence="5 6">
    <name type="scientific">Pseudobutyrivibrio ruminis</name>
    <dbReference type="NCBI Taxonomy" id="46206"/>
    <lineage>
        <taxon>Bacteria</taxon>
        <taxon>Bacillati</taxon>
        <taxon>Bacillota</taxon>
        <taxon>Clostridia</taxon>
        <taxon>Lachnospirales</taxon>
        <taxon>Lachnospiraceae</taxon>
        <taxon>Pseudobutyrivibrio</taxon>
    </lineage>
</organism>
<evidence type="ECO:0000256" key="1">
    <source>
        <dbReference type="ARBA" id="ARBA00006914"/>
    </source>
</evidence>
<feature type="domain" description="AAA+ ATPase" evidence="4">
    <location>
        <begin position="550"/>
        <end position="682"/>
    </location>
</feature>
<dbReference type="InterPro" id="IPR050221">
    <property type="entry name" value="26S_Proteasome_ATPase"/>
</dbReference>